<keyword evidence="3" id="KW-0804">Transcription</keyword>
<organism evidence="7 8">
    <name type="scientific">Solimonas terrae</name>
    <dbReference type="NCBI Taxonomy" id="1396819"/>
    <lineage>
        <taxon>Bacteria</taxon>
        <taxon>Pseudomonadati</taxon>
        <taxon>Pseudomonadota</taxon>
        <taxon>Gammaproteobacteria</taxon>
        <taxon>Nevskiales</taxon>
        <taxon>Nevskiaceae</taxon>
        <taxon>Solimonas</taxon>
    </lineage>
</organism>
<dbReference type="InterPro" id="IPR036388">
    <property type="entry name" value="WH-like_DNA-bd_sf"/>
</dbReference>
<dbReference type="Gene3D" id="3.40.50.10490">
    <property type="entry name" value="Glucose-6-phosphate isomerase like protein, domain 1"/>
    <property type="match status" value="1"/>
</dbReference>
<dbReference type="InterPro" id="IPR035472">
    <property type="entry name" value="RpiR-like_SIS"/>
</dbReference>
<dbReference type="CDD" id="cd05013">
    <property type="entry name" value="SIS_RpiR"/>
    <property type="match status" value="1"/>
</dbReference>
<keyword evidence="4" id="KW-1133">Transmembrane helix</keyword>
<evidence type="ECO:0000256" key="3">
    <source>
        <dbReference type="ARBA" id="ARBA00023163"/>
    </source>
</evidence>
<feature type="transmembrane region" description="Helical" evidence="4">
    <location>
        <begin position="251"/>
        <end position="273"/>
    </location>
</feature>
<dbReference type="Gene3D" id="1.10.10.10">
    <property type="entry name" value="Winged helix-like DNA-binding domain superfamily/Winged helix DNA-binding domain"/>
    <property type="match status" value="1"/>
</dbReference>
<sequence length="293" mass="31112">MKASRQKLRSSALLSRIRASLAALRKSERAVAEFVLAHPDQVLQLPIADLATRAGVSQPTVARFAGALGFSGYREFKLRLAQSLASGVPFIHQDVGPDDKLERVSAKVFDRTIGSLLDVRNHLDSGELARAVAMLTRARRIDFYGIGNSGIVALDGQHKFFRYGVPTASYLDPHAMAVAATVLGRGDVVVAISATGRTTDMLATAAIAIDSGAQLIAITASGSPLARLASVSLAADVPEDPDVYTPMISRIAHLAIVDVLAVAVALAMGPPLLSRLERGKQILREKRVQSSES</sequence>
<evidence type="ECO:0000313" key="7">
    <source>
        <dbReference type="EMBL" id="NGY04284.1"/>
    </source>
</evidence>
<dbReference type="InterPro" id="IPR047640">
    <property type="entry name" value="RpiR-like"/>
</dbReference>
<dbReference type="PANTHER" id="PTHR30514:SF1">
    <property type="entry name" value="HTH-TYPE TRANSCRIPTIONAL REGULATOR HEXR-RELATED"/>
    <property type="match status" value="1"/>
</dbReference>
<dbReference type="InterPro" id="IPR000281">
    <property type="entry name" value="HTH_RpiR"/>
</dbReference>
<feature type="domain" description="HTH rpiR-type" evidence="5">
    <location>
        <begin position="11"/>
        <end position="87"/>
    </location>
</feature>
<feature type="domain" description="SIS" evidence="6">
    <location>
        <begin position="131"/>
        <end position="270"/>
    </location>
</feature>
<dbReference type="InterPro" id="IPR046348">
    <property type="entry name" value="SIS_dom_sf"/>
</dbReference>
<dbReference type="AlphaFoldDB" id="A0A6M2BPI9"/>
<dbReference type="SUPFAM" id="SSF53697">
    <property type="entry name" value="SIS domain"/>
    <property type="match status" value="1"/>
</dbReference>
<evidence type="ECO:0000259" key="6">
    <source>
        <dbReference type="PROSITE" id="PS51464"/>
    </source>
</evidence>
<keyword evidence="4" id="KW-0812">Transmembrane</keyword>
<dbReference type="GO" id="GO:0003700">
    <property type="term" value="F:DNA-binding transcription factor activity"/>
    <property type="evidence" value="ECO:0007669"/>
    <property type="project" value="InterPro"/>
</dbReference>
<comment type="caution">
    <text evidence="7">The sequence shown here is derived from an EMBL/GenBank/DDBJ whole genome shotgun (WGS) entry which is preliminary data.</text>
</comment>
<name>A0A6M2BPI9_9GAMM</name>
<dbReference type="SUPFAM" id="SSF46689">
    <property type="entry name" value="Homeodomain-like"/>
    <property type="match status" value="1"/>
</dbReference>
<dbReference type="InterPro" id="IPR009057">
    <property type="entry name" value="Homeodomain-like_sf"/>
</dbReference>
<dbReference type="Pfam" id="PF01380">
    <property type="entry name" value="SIS"/>
    <property type="match status" value="1"/>
</dbReference>
<dbReference type="PROSITE" id="PS51464">
    <property type="entry name" value="SIS"/>
    <property type="match status" value="1"/>
</dbReference>
<proteinExistence type="predicted"/>
<dbReference type="RefSeq" id="WP_166253204.1">
    <property type="nucleotide sequence ID" value="NZ_JAAMOW010000002.1"/>
</dbReference>
<evidence type="ECO:0000256" key="2">
    <source>
        <dbReference type="ARBA" id="ARBA00023125"/>
    </source>
</evidence>
<dbReference type="GO" id="GO:1901135">
    <property type="term" value="P:carbohydrate derivative metabolic process"/>
    <property type="evidence" value="ECO:0007669"/>
    <property type="project" value="InterPro"/>
</dbReference>
<evidence type="ECO:0000256" key="1">
    <source>
        <dbReference type="ARBA" id="ARBA00023015"/>
    </source>
</evidence>
<keyword evidence="2" id="KW-0238">DNA-binding</keyword>
<evidence type="ECO:0000256" key="4">
    <source>
        <dbReference type="SAM" id="Phobius"/>
    </source>
</evidence>
<dbReference type="GO" id="GO:0003677">
    <property type="term" value="F:DNA binding"/>
    <property type="evidence" value="ECO:0007669"/>
    <property type="project" value="UniProtKB-KW"/>
</dbReference>
<reference evidence="7 8" key="1">
    <citation type="journal article" date="2014" name="Int. J. Syst. Evol. Microbiol.">
        <title>Solimonas terrae sp. nov., isolated from soil.</title>
        <authorList>
            <person name="Kim S.J."/>
            <person name="Moon J.Y."/>
            <person name="Weon H.Y."/>
            <person name="Ahn J.H."/>
            <person name="Chen W.M."/>
            <person name="Kwon S.W."/>
        </authorList>
    </citation>
    <scope>NUCLEOTIDE SEQUENCE [LARGE SCALE GENOMIC DNA]</scope>
    <source>
        <strain evidence="7 8">KIS83-12</strain>
    </source>
</reference>
<dbReference type="InterPro" id="IPR001347">
    <property type="entry name" value="SIS_dom"/>
</dbReference>
<dbReference type="Pfam" id="PF01418">
    <property type="entry name" value="HTH_6"/>
    <property type="match status" value="1"/>
</dbReference>
<accession>A0A6M2BPI9</accession>
<keyword evidence="4" id="KW-0472">Membrane</keyword>
<dbReference type="PANTHER" id="PTHR30514">
    <property type="entry name" value="GLUCOKINASE"/>
    <property type="match status" value="1"/>
</dbReference>
<protein>
    <submittedName>
        <fullName evidence="7">SIS domain-containing protein</fullName>
    </submittedName>
</protein>
<dbReference type="PROSITE" id="PS51071">
    <property type="entry name" value="HTH_RPIR"/>
    <property type="match status" value="1"/>
</dbReference>
<evidence type="ECO:0000259" key="5">
    <source>
        <dbReference type="PROSITE" id="PS51071"/>
    </source>
</evidence>
<dbReference type="GO" id="GO:0097367">
    <property type="term" value="F:carbohydrate derivative binding"/>
    <property type="evidence" value="ECO:0007669"/>
    <property type="project" value="InterPro"/>
</dbReference>
<keyword evidence="1" id="KW-0805">Transcription regulation</keyword>
<dbReference type="EMBL" id="JAAMOW010000002">
    <property type="protein sequence ID" value="NGY04284.1"/>
    <property type="molecule type" value="Genomic_DNA"/>
</dbReference>
<dbReference type="Proteomes" id="UP000472676">
    <property type="component" value="Unassembled WGS sequence"/>
</dbReference>
<evidence type="ECO:0000313" key="8">
    <source>
        <dbReference type="Proteomes" id="UP000472676"/>
    </source>
</evidence>
<keyword evidence="8" id="KW-1185">Reference proteome</keyword>
<gene>
    <name evidence="7" type="ORF">G7Y85_05880</name>
</gene>